<dbReference type="OrthoDB" id="2275718at2759"/>
<evidence type="ECO:0000313" key="4">
    <source>
        <dbReference type="Proteomes" id="UP000077115"/>
    </source>
</evidence>
<dbReference type="GO" id="GO:0034063">
    <property type="term" value="P:stress granule assembly"/>
    <property type="evidence" value="ECO:0007669"/>
    <property type="project" value="TreeGrafter"/>
</dbReference>
<protein>
    <recommendedName>
        <fullName evidence="2">LsmAD domain-containing protein</fullName>
    </recommendedName>
</protein>
<dbReference type="AlphaFoldDB" id="A0A177WWT6"/>
<feature type="region of interest" description="Disordered" evidence="1">
    <location>
        <begin position="467"/>
        <end position="531"/>
    </location>
</feature>
<dbReference type="STRING" id="403673.A0A177WWT6"/>
<name>A0A177WWT6_BATDL</name>
<feature type="compositionally biased region" description="Polar residues" evidence="1">
    <location>
        <begin position="555"/>
        <end position="574"/>
    </location>
</feature>
<dbReference type="Proteomes" id="UP000077115">
    <property type="component" value="Unassembled WGS sequence"/>
</dbReference>
<evidence type="ECO:0000256" key="1">
    <source>
        <dbReference type="SAM" id="MobiDB-lite"/>
    </source>
</evidence>
<dbReference type="VEuPathDB" id="FungiDB:BDEG_27654"/>
<feature type="region of interest" description="Disordered" evidence="1">
    <location>
        <begin position="88"/>
        <end position="107"/>
    </location>
</feature>
<organism evidence="3 4">
    <name type="scientific">Batrachochytrium dendrobatidis (strain JEL423)</name>
    <dbReference type="NCBI Taxonomy" id="403673"/>
    <lineage>
        <taxon>Eukaryota</taxon>
        <taxon>Fungi</taxon>
        <taxon>Fungi incertae sedis</taxon>
        <taxon>Chytridiomycota</taxon>
        <taxon>Chytridiomycota incertae sedis</taxon>
        <taxon>Chytridiomycetes</taxon>
        <taxon>Rhizophydiales</taxon>
        <taxon>Rhizophydiales incertae sedis</taxon>
        <taxon>Batrachochytrium</taxon>
    </lineage>
</organism>
<feature type="compositionally biased region" description="Polar residues" evidence="1">
    <location>
        <begin position="929"/>
        <end position="946"/>
    </location>
</feature>
<feature type="region of interest" description="Disordered" evidence="1">
    <location>
        <begin position="713"/>
        <end position="755"/>
    </location>
</feature>
<gene>
    <name evidence="3" type="ORF">BDEG_27654</name>
</gene>
<sequence length="961" mass="102879">MGRKPSPTKTTGPFSGSISTPMGTTQHKSQTPTSNAMRSQPQTQTRPSSNVSGPTPQIPKATKANAWSAGPPVMAVSDSMTPAVSVAAAKTNGSRTNSTQKSPSAKMSAKERALNAVLQLVGVKTLVTTLDGSEVEGICHTVDPVDLSVSLRQARKRVLHSKGTGRAIAQLNIRGADVVSITAASFETARPPRTKVSHHFKTDTAISGGAGEHRYRNLTKWTSDNANEQSMTGLEDVPKSGTWDQFATNKRLFGVTTDFDEHMYTTVVDKSLPGFSKREAEAARIAAEIERAPTRNLHVAEERGFCPTDSTMDEEDRYSSVLRNVTQGNRKPTNTSWRSTVAPASTHKQSTVGATFASIAEKNAPQSTAGTGTTFASIVEKNARHSHAPQSTPDPTVTVQKLFSEFAGGERKQWQVRREQIHRTKQGGLLDDLKKFGNSFKLQTPMPEDIKCILHMDAKKESNNIEQSQLLQDKSNKSDKPETSSDRASCKTNNRNAASDAHTKNATSGTPSNDIKKNPSTQNALVSQKNTADVKANVESVKHLAVSKSEPNPVVSDTTSNTPHDSQSNPSASLATTCKTNAETKLNTHPTACVTGSAKPDVTASAQSNVKVPKQPLSSCANSHTPTPKTVVSASLKPQSTQTSASTKEPKSETGLPRKQSISQESVSENARLSKDEDISDKVSTVSETPSNGTSMTSTSKSTFKFNVSASEFTPTTVSNAKPPAMSGVKPTSDPKNFNYPNRRGGKSNGTPNARMHTKPYQGKPYQKYAPSGHYDAHQIGGEFYSGAGPYPPQPQYDPMYMPHGVMYNPSMVHPGMPAPAMMYGMHPQYGFMPGMHPAGAVMGYSHQPPMPPMGWVSSPGEAVQYGAPVMIVGGTMPSDMAGVPNTTGGGPSSGSVEYPTYEQHQMMMQGHAPQMYMQSPYVQYGIQDPQNTQLPPTSPSAQQATPYIVAVQATSPQGSQ</sequence>
<dbReference type="GO" id="GO:0010494">
    <property type="term" value="C:cytoplasmic stress granule"/>
    <property type="evidence" value="ECO:0007669"/>
    <property type="project" value="TreeGrafter"/>
</dbReference>
<reference evidence="3 4" key="1">
    <citation type="submission" date="2006-10" db="EMBL/GenBank/DDBJ databases">
        <title>The Genome Sequence of Batrachochytrium dendrobatidis JEL423.</title>
        <authorList>
            <consortium name="The Broad Institute Genome Sequencing Platform"/>
            <person name="Birren B."/>
            <person name="Lander E."/>
            <person name="Galagan J."/>
            <person name="Cuomo C."/>
            <person name="Devon K."/>
            <person name="Jaffe D."/>
            <person name="Butler J."/>
            <person name="Alvarez P."/>
            <person name="Gnerre S."/>
            <person name="Grabherr M."/>
            <person name="Kleber M."/>
            <person name="Mauceli E."/>
            <person name="Brockman W."/>
            <person name="Young S."/>
            <person name="LaButti K."/>
            <person name="Sykes S."/>
            <person name="DeCaprio D."/>
            <person name="Crawford M."/>
            <person name="Koehrsen M."/>
            <person name="Engels R."/>
            <person name="Montgomery P."/>
            <person name="Pearson M."/>
            <person name="Howarth C."/>
            <person name="Larson L."/>
            <person name="White J."/>
            <person name="O'Leary S."/>
            <person name="Kodira C."/>
            <person name="Zeng Q."/>
            <person name="Yandava C."/>
            <person name="Alvarado L."/>
            <person name="Longcore J."/>
            <person name="James T."/>
        </authorList>
    </citation>
    <scope>NUCLEOTIDE SEQUENCE [LARGE SCALE GENOMIC DNA]</scope>
    <source>
        <strain evidence="3 4">JEL423</strain>
    </source>
</reference>
<feature type="region of interest" description="Disordered" evidence="1">
    <location>
        <begin position="544"/>
        <end position="574"/>
    </location>
</feature>
<evidence type="ECO:0000259" key="2">
    <source>
        <dbReference type="SMART" id="SM01272"/>
    </source>
</evidence>
<feature type="compositionally biased region" description="Basic and acidic residues" evidence="1">
    <location>
        <begin position="474"/>
        <end position="489"/>
    </location>
</feature>
<dbReference type="GO" id="GO:0003729">
    <property type="term" value="F:mRNA binding"/>
    <property type="evidence" value="ECO:0007669"/>
    <property type="project" value="TreeGrafter"/>
</dbReference>
<feature type="compositionally biased region" description="Polar residues" evidence="1">
    <location>
        <begin position="660"/>
        <end position="671"/>
    </location>
</feature>
<dbReference type="Pfam" id="PF14438">
    <property type="entry name" value="SM-ATX"/>
    <property type="match status" value="1"/>
</dbReference>
<accession>A0A177WWT6</accession>
<dbReference type="InterPro" id="IPR045117">
    <property type="entry name" value="ATXN2-like"/>
</dbReference>
<feature type="domain" description="LsmAD" evidence="2">
    <location>
        <begin position="253"/>
        <end position="324"/>
    </location>
</feature>
<feature type="compositionally biased region" description="Polar residues" evidence="1">
    <location>
        <begin position="605"/>
        <end position="647"/>
    </location>
</feature>
<evidence type="ECO:0000313" key="3">
    <source>
        <dbReference type="EMBL" id="OAJ44426.1"/>
    </source>
</evidence>
<feature type="region of interest" description="Disordered" evidence="1">
    <location>
        <begin position="605"/>
        <end position="700"/>
    </location>
</feature>
<dbReference type="InterPro" id="IPR009604">
    <property type="entry name" value="LsmAD_domain"/>
</dbReference>
<dbReference type="PANTHER" id="PTHR12854">
    <property type="entry name" value="ATAXIN 2-RELATED"/>
    <property type="match status" value="1"/>
</dbReference>
<feature type="compositionally biased region" description="Polar residues" evidence="1">
    <location>
        <begin position="91"/>
        <end position="105"/>
    </location>
</feature>
<dbReference type="PANTHER" id="PTHR12854:SF7">
    <property type="entry name" value="ATAXIN-2 HOMOLOG"/>
    <property type="match status" value="1"/>
</dbReference>
<feature type="compositionally biased region" description="Basic and acidic residues" evidence="1">
    <location>
        <begin position="672"/>
        <end position="681"/>
    </location>
</feature>
<dbReference type="InterPro" id="IPR025852">
    <property type="entry name" value="SM_dom_ATX"/>
</dbReference>
<feature type="region of interest" description="Disordered" evidence="1">
    <location>
        <begin position="327"/>
        <end position="348"/>
    </location>
</feature>
<feature type="region of interest" description="Disordered" evidence="1">
    <location>
        <begin position="927"/>
        <end position="961"/>
    </location>
</feature>
<feature type="compositionally biased region" description="Polar residues" evidence="1">
    <location>
        <begin position="682"/>
        <end position="693"/>
    </location>
</feature>
<feature type="compositionally biased region" description="Polar residues" evidence="1">
    <location>
        <begin position="504"/>
        <end position="531"/>
    </location>
</feature>
<proteinExistence type="predicted"/>
<dbReference type="EMBL" id="DS022312">
    <property type="protein sequence ID" value="OAJ44426.1"/>
    <property type="molecule type" value="Genomic_DNA"/>
</dbReference>
<feature type="region of interest" description="Disordered" evidence="1">
    <location>
        <begin position="1"/>
        <end position="66"/>
    </location>
</feature>
<dbReference type="Pfam" id="PF06741">
    <property type="entry name" value="LsmAD"/>
    <property type="match status" value="1"/>
</dbReference>
<reference evidence="3 4" key="2">
    <citation type="submission" date="2016-05" db="EMBL/GenBank/DDBJ databases">
        <title>Lineage-specific infection strategies underlie the spectrum of fungal disease in amphibians.</title>
        <authorList>
            <person name="Cuomo C.A."/>
            <person name="Farrer R.A."/>
            <person name="James T."/>
            <person name="Longcore J."/>
            <person name="Birren B."/>
        </authorList>
    </citation>
    <scope>NUCLEOTIDE SEQUENCE [LARGE SCALE GENOMIC DNA]</scope>
    <source>
        <strain evidence="3 4">JEL423</strain>
    </source>
</reference>
<feature type="compositionally biased region" description="Polar residues" evidence="1">
    <location>
        <begin position="7"/>
        <end position="55"/>
    </location>
</feature>
<dbReference type="SMART" id="SM01272">
    <property type="entry name" value="LsmAD"/>
    <property type="match status" value="1"/>
</dbReference>